<protein>
    <submittedName>
        <fullName evidence="2">Uncharacterized protein</fullName>
    </submittedName>
</protein>
<organism evidence="2 3">
    <name type="scientific">Zopfia rhizophila CBS 207.26</name>
    <dbReference type="NCBI Taxonomy" id="1314779"/>
    <lineage>
        <taxon>Eukaryota</taxon>
        <taxon>Fungi</taxon>
        <taxon>Dikarya</taxon>
        <taxon>Ascomycota</taxon>
        <taxon>Pezizomycotina</taxon>
        <taxon>Dothideomycetes</taxon>
        <taxon>Dothideomycetes incertae sedis</taxon>
        <taxon>Zopfiaceae</taxon>
        <taxon>Zopfia</taxon>
    </lineage>
</organism>
<name>A0A6A6DAI3_9PEZI</name>
<dbReference type="EMBL" id="ML994740">
    <property type="protein sequence ID" value="KAF2175209.1"/>
    <property type="molecule type" value="Genomic_DNA"/>
</dbReference>
<feature type="compositionally biased region" description="Basic and acidic residues" evidence="1">
    <location>
        <begin position="71"/>
        <end position="83"/>
    </location>
</feature>
<gene>
    <name evidence="2" type="ORF">K469DRAFT_77818</name>
</gene>
<evidence type="ECO:0000256" key="1">
    <source>
        <dbReference type="SAM" id="MobiDB-lite"/>
    </source>
</evidence>
<proteinExistence type="predicted"/>
<dbReference type="AlphaFoldDB" id="A0A6A6DAI3"/>
<accession>A0A6A6DAI3</accession>
<keyword evidence="3" id="KW-1185">Reference proteome</keyword>
<evidence type="ECO:0000313" key="2">
    <source>
        <dbReference type="EMBL" id="KAF2175209.1"/>
    </source>
</evidence>
<feature type="region of interest" description="Disordered" evidence="1">
    <location>
        <begin position="63"/>
        <end position="83"/>
    </location>
</feature>
<evidence type="ECO:0000313" key="3">
    <source>
        <dbReference type="Proteomes" id="UP000800200"/>
    </source>
</evidence>
<reference evidence="2" key="1">
    <citation type="journal article" date="2020" name="Stud. Mycol.">
        <title>101 Dothideomycetes genomes: a test case for predicting lifestyles and emergence of pathogens.</title>
        <authorList>
            <person name="Haridas S."/>
            <person name="Albert R."/>
            <person name="Binder M."/>
            <person name="Bloem J."/>
            <person name="Labutti K."/>
            <person name="Salamov A."/>
            <person name="Andreopoulos B."/>
            <person name="Baker S."/>
            <person name="Barry K."/>
            <person name="Bills G."/>
            <person name="Bluhm B."/>
            <person name="Cannon C."/>
            <person name="Castanera R."/>
            <person name="Culley D."/>
            <person name="Daum C."/>
            <person name="Ezra D."/>
            <person name="Gonzalez J."/>
            <person name="Henrissat B."/>
            <person name="Kuo A."/>
            <person name="Liang C."/>
            <person name="Lipzen A."/>
            <person name="Lutzoni F."/>
            <person name="Magnuson J."/>
            <person name="Mondo S."/>
            <person name="Nolan M."/>
            <person name="Ohm R."/>
            <person name="Pangilinan J."/>
            <person name="Park H.-J."/>
            <person name="Ramirez L."/>
            <person name="Alfaro M."/>
            <person name="Sun H."/>
            <person name="Tritt A."/>
            <person name="Yoshinaga Y."/>
            <person name="Zwiers L.-H."/>
            <person name="Turgeon B."/>
            <person name="Goodwin S."/>
            <person name="Spatafora J."/>
            <person name="Crous P."/>
            <person name="Grigoriev I."/>
        </authorList>
    </citation>
    <scope>NUCLEOTIDE SEQUENCE</scope>
    <source>
        <strain evidence="2">CBS 207.26</strain>
    </source>
</reference>
<dbReference type="Proteomes" id="UP000800200">
    <property type="component" value="Unassembled WGS sequence"/>
</dbReference>
<sequence>MGLDIAKMVRTWWLYQSGQIAGYIKAHKRYEKEGGDYGIAWIEWQLAHQRKCNGDGEVCKCPPPPKAPVEPFRKDYQAEKSDA</sequence>